<evidence type="ECO:0000313" key="1">
    <source>
        <dbReference type="EMBL" id="MDT9592294.1"/>
    </source>
</evidence>
<comment type="caution">
    <text evidence="1">The sequence shown here is derived from an EMBL/GenBank/DDBJ whole genome shotgun (WGS) entry which is preliminary data.</text>
</comment>
<proteinExistence type="predicted"/>
<name>A0ABU3PSW7_9ACTN</name>
<dbReference type="EMBL" id="JAVYII010000002">
    <property type="protein sequence ID" value="MDT9592294.1"/>
    <property type="molecule type" value="Genomic_DNA"/>
</dbReference>
<accession>A0ABU3PSW7</accession>
<evidence type="ECO:0000313" key="2">
    <source>
        <dbReference type="Proteomes" id="UP001268542"/>
    </source>
</evidence>
<reference evidence="1 2" key="1">
    <citation type="submission" date="2023-08" db="EMBL/GenBank/DDBJ databases">
        <title>Nocardioides seae sp. nov., a bacterium isolated from a soil.</title>
        <authorList>
            <person name="Wang X."/>
        </authorList>
    </citation>
    <scope>NUCLEOTIDE SEQUENCE [LARGE SCALE GENOMIC DNA]</scope>
    <source>
        <strain evidence="1 2">YZH12</strain>
    </source>
</reference>
<dbReference type="Proteomes" id="UP001268542">
    <property type="component" value="Unassembled WGS sequence"/>
</dbReference>
<organism evidence="1 2">
    <name type="scientific">Nocardioides imazamoxiresistens</name>
    <dbReference type="NCBI Taxonomy" id="3231893"/>
    <lineage>
        <taxon>Bacteria</taxon>
        <taxon>Bacillati</taxon>
        <taxon>Actinomycetota</taxon>
        <taxon>Actinomycetes</taxon>
        <taxon>Propionibacteriales</taxon>
        <taxon>Nocardioidaceae</taxon>
        <taxon>Nocardioides</taxon>
    </lineage>
</organism>
<gene>
    <name evidence="1" type="ORF">RDV89_04410</name>
</gene>
<keyword evidence="2" id="KW-1185">Reference proteome</keyword>
<sequence length="179" mass="19318">MTERSGPGRAAELLAQEPFFAAFHRRHPDVDIVLLPRPAAAADPAPAVGLDDLRRLAAATERAYASLRPLLPPDLPDPTRSWRPAGDLWAFTVRKALRGLAGSEARALQHRLGAELHRRGWRVWGRPSGDVVVLRAGNGWLDLEVRSGAAATSLVVASPPVVVAADDLDLLRAEARRDG</sequence>
<dbReference type="RefSeq" id="WP_315731676.1">
    <property type="nucleotide sequence ID" value="NZ_JAVYII010000002.1"/>
</dbReference>
<protein>
    <submittedName>
        <fullName evidence="1">Uncharacterized protein</fullName>
    </submittedName>
</protein>